<evidence type="ECO:0000259" key="1">
    <source>
        <dbReference type="Pfam" id="PF01368"/>
    </source>
</evidence>
<evidence type="ECO:0000259" key="2">
    <source>
        <dbReference type="Pfam" id="PF02272"/>
    </source>
</evidence>
<dbReference type="InterPro" id="IPR038763">
    <property type="entry name" value="DHH_sf"/>
</dbReference>
<dbReference type="RefSeq" id="WP_002699138.1">
    <property type="nucleotide sequence ID" value="NZ_AAWS01000021.1"/>
</dbReference>
<protein>
    <submittedName>
        <fullName evidence="3">Fjo19</fullName>
    </submittedName>
</protein>
<dbReference type="InterPro" id="IPR003156">
    <property type="entry name" value="DHHA1_dom"/>
</dbReference>
<dbReference type="Gene3D" id="3.90.1640.10">
    <property type="entry name" value="inorganic pyrophosphatase (n-terminal core)"/>
    <property type="match status" value="1"/>
</dbReference>
<dbReference type="Pfam" id="PF02272">
    <property type="entry name" value="DHHA1"/>
    <property type="match status" value="1"/>
</dbReference>
<dbReference type="InterPro" id="IPR051319">
    <property type="entry name" value="Oligoribo/pAp-PDE_c-di-AMP_PDE"/>
</dbReference>
<sequence length="340" mass="38585">MQHIEGFKEMMSTPQTITIIAHHNPDADSLGSSLALASYLKKKNHQVQVISPSNYPVFLDWMTNSDDVIIYWSKTHNLCQRLIQQADVVFCIDFSSYNRSHDLQPFIKETSGKVAIIDHHLEPNIKADYQLWNVKAAATAELIYDFIVMMGDKHLIDVRMGEYLYAGLVTDTSSFKHPSTTKKSHLITAELMDLGVETNRIQRLIYDNNSESKLKFLGYALREKLTVLRDFRTAYFTISVEEQERFNHQPGDTEGLVNYALSITGILFAVIIIEKPDVVKLSFRSVGEFAANEFARKHFSGGGHQNAAGGVSSLSMEEVQEKFLGLLPAYKDQLMQQKIW</sequence>
<dbReference type="Gene3D" id="3.10.310.30">
    <property type="match status" value="1"/>
</dbReference>
<dbReference type="GO" id="GO:0003676">
    <property type="term" value="F:nucleic acid binding"/>
    <property type="evidence" value="ECO:0007669"/>
    <property type="project" value="InterPro"/>
</dbReference>
<gene>
    <name evidence="3" type="ORF">M23134_03832</name>
</gene>
<feature type="domain" description="DHHA1" evidence="2">
    <location>
        <begin position="245"/>
        <end position="323"/>
    </location>
</feature>
<dbReference type="OrthoDB" id="9803668at2"/>
<accession>A1ZPM4</accession>
<evidence type="ECO:0000313" key="4">
    <source>
        <dbReference type="Proteomes" id="UP000004095"/>
    </source>
</evidence>
<proteinExistence type="predicted"/>
<name>A1ZPM4_MICM2</name>
<evidence type="ECO:0000313" key="3">
    <source>
        <dbReference type="EMBL" id="EAY27763.1"/>
    </source>
</evidence>
<dbReference type="EMBL" id="AAWS01000021">
    <property type="protein sequence ID" value="EAY27763.1"/>
    <property type="molecule type" value="Genomic_DNA"/>
</dbReference>
<dbReference type="PANTHER" id="PTHR47618">
    <property type="entry name" value="BIFUNCTIONAL OLIGORIBONUCLEASE AND PAP PHOSPHATASE NRNA"/>
    <property type="match status" value="1"/>
</dbReference>
<dbReference type="SUPFAM" id="SSF64182">
    <property type="entry name" value="DHH phosphoesterases"/>
    <property type="match status" value="1"/>
</dbReference>
<dbReference type="eggNOG" id="COG0618">
    <property type="taxonomic scope" value="Bacteria"/>
</dbReference>
<feature type="domain" description="DDH" evidence="1">
    <location>
        <begin position="17"/>
        <end position="167"/>
    </location>
</feature>
<keyword evidence="4" id="KW-1185">Reference proteome</keyword>
<reference evidence="3 4" key="1">
    <citation type="submission" date="2007-01" db="EMBL/GenBank/DDBJ databases">
        <authorList>
            <person name="Haygood M."/>
            <person name="Podell S."/>
            <person name="Anderson C."/>
            <person name="Hopkinson B."/>
            <person name="Roe K."/>
            <person name="Barbeau K."/>
            <person name="Gaasterland T."/>
            <person name="Ferriera S."/>
            <person name="Johnson J."/>
            <person name="Kravitz S."/>
            <person name="Beeson K."/>
            <person name="Sutton G."/>
            <person name="Rogers Y.-H."/>
            <person name="Friedman R."/>
            <person name="Frazier M."/>
            <person name="Venter J.C."/>
        </authorList>
    </citation>
    <scope>NUCLEOTIDE SEQUENCE [LARGE SCALE GENOMIC DNA]</scope>
    <source>
        <strain evidence="3 4">ATCC 23134</strain>
    </source>
</reference>
<organism evidence="3 4">
    <name type="scientific">Microscilla marina ATCC 23134</name>
    <dbReference type="NCBI Taxonomy" id="313606"/>
    <lineage>
        <taxon>Bacteria</taxon>
        <taxon>Pseudomonadati</taxon>
        <taxon>Bacteroidota</taxon>
        <taxon>Cytophagia</taxon>
        <taxon>Cytophagales</taxon>
        <taxon>Microscillaceae</taxon>
        <taxon>Microscilla</taxon>
    </lineage>
</organism>
<comment type="caution">
    <text evidence="3">The sequence shown here is derived from an EMBL/GenBank/DDBJ whole genome shotgun (WGS) entry which is preliminary data.</text>
</comment>
<dbReference type="InterPro" id="IPR001667">
    <property type="entry name" value="DDH_dom"/>
</dbReference>
<dbReference type="AlphaFoldDB" id="A1ZPM4"/>
<dbReference type="Pfam" id="PF01368">
    <property type="entry name" value="DHH"/>
    <property type="match status" value="1"/>
</dbReference>
<dbReference type="PANTHER" id="PTHR47618:SF1">
    <property type="entry name" value="BIFUNCTIONAL OLIGORIBONUCLEASE AND PAP PHOSPHATASE NRNA"/>
    <property type="match status" value="1"/>
</dbReference>
<dbReference type="Proteomes" id="UP000004095">
    <property type="component" value="Unassembled WGS sequence"/>
</dbReference>